<keyword evidence="5" id="KW-0119">Carbohydrate metabolism</keyword>
<gene>
    <name evidence="10" type="ORF">H8704_10895</name>
</gene>
<evidence type="ECO:0000259" key="9">
    <source>
        <dbReference type="Pfam" id="PF00150"/>
    </source>
</evidence>
<dbReference type="InterPro" id="IPR018087">
    <property type="entry name" value="Glyco_hydro_5_CS"/>
</dbReference>
<protein>
    <recommendedName>
        <fullName evidence="2">cellulase</fullName>
        <ecNumber evidence="2">3.2.1.4</ecNumber>
    </recommendedName>
</protein>
<reference evidence="10 11" key="1">
    <citation type="submission" date="2020-08" db="EMBL/GenBank/DDBJ databases">
        <title>Genome public.</title>
        <authorList>
            <person name="Liu C."/>
            <person name="Sun Q."/>
        </authorList>
    </citation>
    <scope>NUCLEOTIDE SEQUENCE [LARGE SCALE GENOMIC DNA]</scope>
    <source>
        <strain evidence="10 11">NSJ-37</strain>
    </source>
</reference>
<dbReference type="EC" id="3.2.1.4" evidence="2"/>
<dbReference type="SUPFAM" id="SSF51445">
    <property type="entry name" value="(Trans)glycosidases"/>
    <property type="match status" value="1"/>
</dbReference>
<evidence type="ECO:0000256" key="6">
    <source>
        <dbReference type="ARBA" id="ARBA00023295"/>
    </source>
</evidence>
<dbReference type="Proteomes" id="UP000606193">
    <property type="component" value="Unassembled WGS sequence"/>
</dbReference>
<comment type="similarity">
    <text evidence="8">Belongs to the glycosyl hydrolase 5 (cellulase A) family.</text>
</comment>
<dbReference type="InterPro" id="IPR001547">
    <property type="entry name" value="Glyco_hydro_5"/>
</dbReference>
<evidence type="ECO:0000256" key="8">
    <source>
        <dbReference type="RuleBase" id="RU361153"/>
    </source>
</evidence>
<keyword evidence="6 8" id="KW-0326">Glycosidase</keyword>
<comment type="catalytic activity">
    <reaction evidence="1">
        <text>Endohydrolysis of (1-&gt;4)-beta-D-glucosidic linkages in cellulose, lichenin and cereal beta-D-glucans.</text>
        <dbReference type="EC" id="3.2.1.4"/>
    </reaction>
</comment>
<keyword evidence="7" id="KW-0624">Polysaccharide degradation</keyword>
<dbReference type="GO" id="GO:0016787">
    <property type="term" value="F:hydrolase activity"/>
    <property type="evidence" value="ECO:0007669"/>
    <property type="project" value="UniProtKB-KW"/>
</dbReference>
<comment type="caution">
    <text evidence="10">The sequence shown here is derived from an EMBL/GenBank/DDBJ whole genome shotgun (WGS) entry which is preliminary data.</text>
</comment>
<keyword evidence="4" id="KW-0136">Cellulose degradation</keyword>
<evidence type="ECO:0000313" key="10">
    <source>
        <dbReference type="EMBL" id="MBC8563128.1"/>
    </source>
</evidence>
<feature type="domain" description="Glycoside hydrolase family 5" evidence="9">
    <location>
        <begin position="77"/>
        <end position="322"/>
    </location>
</feature>
<dbReference type="EMBL" id="JACRSX010000016">
    <property type="protein sequence ID" value="MBC8563128.1"/>
    <property type="molecule type" value="Genomic_DNA"/>
</dbReference>
<dbReference type="Gene3D" id="3.20.20.80">
    <property type="entry name" value="Glycosidases"/>
    <property type="match status" value="1"/>
</dbReference>
<evidence type="ECO:0000256" key="2">
    <source>
        <dbReference type="ARBA" id="ARBA00012601"/>
    </source>
</evidence>
<accession>A0ABR7N3D0</accession>
<evidence type="ECO:0000256" key="3">
    <source>
        <dbReference type="ARBA" id="ARBA00022801"/>
    </source>
</evidence>
<name>A0ABR7N3D0_9FIRM</name>
<dbReference type="PANTHER" id="PTHR34142:SF1">
    <property type="entry name" value="GLYCOSIDE HYDROLASE FAMILY 5 DOMAIN-CONTAINING PROTEIN"/>
    <property type="match status" value="1"/>
</dbReference>
<dbReference type="Pfam" id="PF00150">
    <property type="entry name" value="Cellulase"/>
    <property type="match status" value="1"/>
</dbReference>
<evidence type="ECO:0000313" key="11">
    <source>
        <dbReference type="Proteomes" id="UP000606193"/>
    </source>
</evidence>
<evidence type="ECO:0000256" key="5">
    <source>
        <dbReference type="ARBA" id="ARBA00023277"/>
    </source>
</evidence>
<keyword evidence="3 8" id="KW-0378">Hydrolase</keyword>
<dbReference type="PROSITE" id="PS00659">
    <property type="entry name" value="GLYCOSYL_HYDROL_F5"/>
    <property type="match status" value="1"/>
</dbReference>
<dbReference type="PANTHER" id="PTHR34142">
    <property type="entry name" value="ENDO-BETA-1,4-GLUCANASE A"/>
    <property type="match status" value="1"/>
</dbReference>
<evidence type="ECO:0000256" key="4">
    <source>
        <dbReference type="ARBA" id="ARBA00023001"/>
    </source>
</evidence>
<evidence type="ECO:0000256" key="1">
    <source>
        <dbReference type="ARBA" id="ARBA00000966"/>
    </source>
</evidence>
<evidence type="ECO:0000256" key="7">
    <source>
        <dbReference type="ARBA" id="ARBA00023326"/>
    </source>
</evidence>
<sequence>MAAAFIVIVVGLTGAVLAEISGRNPAEKKSQSGTVASVAADVTGTVSDELTGTAQAAGVTPVKQHGALHVSGTDLKDSHGAKFRLKGVSTHGIAWFPQYVNKDAFQTLRDNYGINTIRLAMYTNKSEGYGPDAVNKVREGVKYATELGMYVIIDWHILNDGNPNQHKSEAKKFFTKMSKKYGGQKNVIYEICNEPNGNVTWNKQIKPYAKTIVKTIRKHSKNAVIVIGTPTWSQDVDVVAQSPLKGKNLMYALHFYAGTHKEWNQEKLKTAHKKGLPVMVTEFSICDASGNGALDKASGNQWLRLLDRYNISYTAWSLCNKNESSALIASTCSKTSGWTNGDLSAAGKWYFNKTK</sequence>
<proteinExistence type="inferred from homology"/>
<dbReference type="InterPro" id="IPR017853">
    <property type="entry name" value="GH"/>
</dbReference>
<organism evidence="10 11">
    <name type="scientific">Jutongia huaianensis</name>
    <dbReference type="NCBI Taxonomy" id="2763668"/>
    <lineage>
        <taxon>Bacteria</taxon>
        <taxon>Bacillati</taxon>
        <taxon>Bacillota</taxon>
        <taxon>Clostridia</taxon>
        <taxon>Lachnospirales</taxon>
        <taxon>Lachnospiraceae</taxon>
        <taxon>Jutongia</taxon>
    </lineage>
</organism>
<keyword evidence="11" id="KW-1185">Reference proteome</keyword>